<proteinExistence type="predicted"/>
<feature type="domain" description="AbiEi antitoxin N-terminal" evidence="1">
    <location>
        <begin position="19"/>
        <end position="55"/>
    </location>
</feature>
<accession>A0A1H4U8P4</accession>
<dbReference type="Proteomes" id="UP000183561">
    <property type="component" value="Unassembled WGS sequence"/>
</dbReference>
<reference evidence="3" key="1">
    <citation type="submission" date="2016-10" db="EMBL/GenBank/DDBJ databases">
        <authorList>
            <person name="Varghese N."/>
            <person name="Submissions S."/>
        </authorList>
    </citation>
    <scope>NUCLEOTIDE SEQUENCE [LARGE SCALE GENOMIC DNA]</scope>
    <source>
        <strain evidence="3">DSM 44498</strain>
    </source>
</reference>
<evidence type="ECO:0000313" key="3">
    <source>
        <dbReference type="Proteomes" id="UP000183561"/>
    </source>
</evidence>
<evidence type="ECO:0000259" key="1">
    <source>
        <dbReference type="Pfam" id="PF13338"/>
    </source>
</evidence>
<protein>
    <recommendedName>
        <fullName evidence="1">AbiEi antitoxin N-terminal domain-containing protein</fullName>
    </recommendedName>
</protein>
<sequence length="348" mass="38339">MSERADTVSGMEHDSWQALLDAQDGVVTTAQLRAHGVSATALRHRVVTGQWLRVFPRVIAVTNGPLTRPMALSAALLYGGGRAILSHRTAAEEWGMLRIDDPSAPVHITVPYKCSAVNQGPTVRAPGGPRPTSAGNAVVHGGVVVHRSRAFGHIAVPFRQPRTSRADTVFDLAVSEATPKEAAARLIEAATNGKVHVDALRRKLELRRPYRHATDIADAVTLLGDGVQSVLEHRYALDVERSHGLPTGKRQMPHVVDGRILYEDVDYSPTGVPLIVRLDGQQYHSGRQSRFRDRRRDNAAELADRPRLVYGWDETTRDPCGVFEEVRRVLVREGWADTTHRCPACPRE</sequence>
<evidence type="ECO:0000313" key="2">
    <source>
        <dbReference type="EMBL" id="SEC65129.1"/>
    </source>
</evidence>
<dbReference type="AlphaFoldDB" id="A0A1H4U8P4"/>
<organism evidence="2 3">
    <name type="scientific">Rhodococcus koreensis</name>
    <dbReference type="NCBI Taxonomy" id="99653"/>
    <lineage>
        <taxon>Bacteria</taxon>
        <taxon>Bacillati</taxon>
        <taxon>Actinomycetota</taxon>
        <taxon>Actinomycetes</taxon>
        <taxon>Mycobacteriales</taxon>
        <taxon>Nocardiaceae</taxon>
        <taxon>Rhodococcus</taxon>
    </lineage>
</organism>
<keyword evidence="3" id="KW-1185">Reference proteome</keyword>
<dbReference type="EMBL" id="FNSV01000005">
    <property type="protein sequence ID" value="SEC65129.1"/>
    <property type="molecule type" value="Genomic_DNA"/>
</dbReference>
<dbReference type="InterPro" id="IPR025159">
    <property type="entry name" value="AbiEi_N"/>
</dbReference>
<dbReference type="Pfam" id="PF13338">
    <property type="entry name" value="AbiEi_4"/>
    <property type="match status" value="1"/>
</dbReference>
<name>A0A1H4U8P4_9NOCA</name>
<gene>
    <name evidence="2" type="ORF">SAMN04490239_4898</name>
</gene>